<dbReference type="InterPro" id="IPR014001">
    <property type="entry name" value="Helicase_ATP-bd"/>
</dbReference>
<feature type="compositionally biased region" description="Acidic residues" evidence="7">
    <location>
        <begin position="114"/>
        <end position="140"/>
    </location>
</feature>
<feature type="compositionally biased region" description="Basic and acidic residues" evidence="7">
    <location>
        <begin position="261"/>
        <end position="282"/>
    </location>
</feature>
<keyword evidence="6" id="KW-0539">Nucleus</keyword>
<accession>A0AAN8UEG8</accession>
<evidence type="ECO:0000256" key="6">
    <source>
        <dbReference type="ARBA" id="ARBA00023242"/>
    </source>
</evidence>
<evidence type="ECO:0000256" key="1">
    <source>
        <dbReference type="ARBA" id="ARBA00004123"/>
    </source>
</evidence>
<dbReference type="EMBL" id="JBANQN010000001">
    <property type="protein sequence ID" value="KAK6803721.1"/>
    <property type="molecule type" value="Genomic_DNA"/>
</dbReference>
<dbReference type="GO" id="GO:0005634">
    <property type="term" value="C:nucleus"/>
    <property type="evidence" value="ECO:0007669"/>
    <property type="project" value="UniProtKB-SubCell"/>
</dbReference>
<dbReference type="GO" id="GO:0016787">
    <property type="term" value="F:hydrolase activity"/>
    <property type="evidence" value="ECO:0007669"/>
    <property type="project" value="UniProtKB-KW"/>
</dbReference>
<comment type="caution">
    <text evidence="10">The sequence shown here is derived from an EMBL/GenBank/DDBJ whole genome shotgun (WGS) entry which is preliminary data.</text>
</comment>
<keyword evidence="4" id="KW-0347">Helicase</keyword>
<dbReference type="InterPro" id="IPR049730">
    <property type="entry name" value="SNF2/RAD54-like_C"/>
</dbReference>
<dbReference type="PROSITE" id="PS51192">
    <property type="entry name" value="HELICASE_ATP_BIND_1"/>
    <property type="match status" value="1"/>
</dbReference>
<gene>
    <name evidence="10" type="ORF">RDI58_001505</name>
</gene>
<evidence type="ECO:0000256" key="5">
    <source>
        <dbReference type="ARBA" id="ARBA00022840"/>
    </source>
</evidence>
<feature type="compositionally biased region" description="Basic and acidic residues" evidence="7">
    <location>
        <begin position="364"/>
        <end position="374"/>
    </location>
</feature>
<dbReference type="InterPro" id="IPR044567">
    <property type="entry name" value="CLSY/DRD1"/>
</dbReference>
<feature type="region of interest" description="Disordered" evidence="7">
    <location>
        <begin position="65"/>
        <end position="144"/>
    </location>
</feature>
<sequence length="1195" mass="134900">MDSGDGSSVPRRRTRQQFLKYCVEFIEKRNKLNKKGNITHSSICCVDIVEDDHVSCGRKKRIKVEEKNTSCGGGDGSMVRSLEKGKKKVDSGKRKFSPGTCESVMKRPFIQEISDSDDNDDGNDDEHDSEDEESDPDPDPDVVFIGDVAADSIVNNGSGSGSWSNVGSVGLRSATLNEADDVISSTSSMCRTSERRKSEEHIDIEKSDDFVDSLKSQHEFTDTTDSSESESEASSDEDNDQPKDKDYRVHESSTSSSSQSDDIRSDSDDDYDGGKESEKDYLSTHTKNHNNEEGKEFDDIRSDSDDDYDGRKESEDDDLDLNCHAEQNNEKGKGSDYIRSGFDNDYDGRMESEDDDLSCSTKQKSKEEGKKESNGRLVPQLAVVNEKHRRRAYLLRPRSLSKSRKKMLNHGSCSRPVVLSDDEGSKSLSSEEGSEAGESVQNAVVQKEQKDVVQKDRKIRKKILKDSEFLRFVVDSIINSDGHDKITSPEEKRQVPVKEPLPLIFRFEDEEPPPLEKQEWQKEIEDLFAEMDMCTLESCIGFTNSSVLPMQGSKVSDCQMGNHQLVLDEQIGLICKVCSHVHLEIKYIFPSFADRTRGRYGRKYFGDSSSLLDAGGFRYYDSSAFHDSAIYMEGTVWDLVPMNAKATMYPHQREGFEFMWKNIAGDIILENLREPLSGSRGGCIISHPPGTGKTRLTIVFLQAFLKQFPKCRPVIIAPSNLLLNWEAEFKKWEVDIPFHNLNSKDLSFEEDEATVSVFHCLSRAGKRDPQLIRMVKLRSWAKSKSVLGISYDLFRILTGEDGDGYAKEIREILLKLPGLLVLEEGHTARNDQSLMWQALNKVDTEKRILLSGTPFQNNIKELYNTLSVVSPKFAADLEHKWTSLSSCIDKNVRALEELRDMIAPLVHRCGENVKKESLPGIRDTVIHLKPTDLQKKLLKRIPENPGSFYNQNVVSLISVHPSLVANRSEFSDLESHLKERGCRLDPNAGVKMKFAVELIRLCDGLNERVIIFSQLLDPLKLIKEQLNSLFNWTIGREILYMDGKLDVKQRQISINSLNDSKSDVKVLLASIKACSEGISLVGASRVVLLDVLWNPSVEQQAISRSYRNGQTRVVHVYCPVTSKWEVDKIEQQTRKKYHSDVLLSRNEVNTCQMNPSYSLSDDNILEAMVQHESLCHIFEKLSHAPRVVPTTCFPA</sequence>
<dbReference type="Pfam" id="PF00176">
    <property type="entry name" value="SNF2-rel_dom"/>
    <property type="match status" value="1"/>
</dbReference>
<dbReference type="AlphaFoldDB" id="A0AAN8UEG8"/>
<feature type="compositionally biased region" description="Acidic residues" evidence="7">
    <location>
        <begin position="225"/>
        <end position="239"/>
    </location>
</feature>
<name>A0AAN8UEG8_SOLBU</name>
<feature type="compositionally biased region" description="Basic residues" evidence="7">
    <location>
        <begin position="395"/>
        <end position="408"/>
    </location>
</feature>
<keyword evidence="5" id="KW-0067">ATP-binding</keyword>
<evidence type="ECO:0000259" key="9">
    <source>
        <dbReference type="PROSITE" id="PS51194"/>
    </source>
</evidence>
<dbReference type="Gene3D" id="3.40.50.10810">
    <property type="entry name" value="Tandem AAA-ATPase domain"/>
    <property type="match status" value="1"/>
</dbReference>
<evidence type="ECO:0000259" key="8">
    <source>
        <dbReference type="PROSITE" id="PS51192"/>
    </source>
</evidence>
<keyword evidence="2" id="KW-0547">Nucleotide-binding</keyword>
<feature type="compositionally biased region" description="Basic and acidic residues" evidence="7">
    <location>
        <begin position="192"/>
        <end position="209"/>
    </location>
</feature>
<proteinExistence type="predicted"/>
<evidence type="ECO:0000313" key="11">
    <source>
        <dbReference type="Proteomes" id="UP001371456"/>
    </source>
</evidence>
<keyword evidence="3" id="KW-0378">Hydrolase</keyword>
<dbReference type="InterPro" id="IPR027417">
    <property type="entry name" value="P-loop_NTPase"/>
</dbReference>
<dbReference type="InterPro" id="IPR038718">
    <property type="entry name" value="SNF2-like_sf"/>
</dbReference>
<keyword evidence="11" id="KW-1185">Reference proteome</keyword>
<dbReference type="GO" id="GO:0004386">
    <property type="term" value="F:helicase activity"/>
    <property type="evidence" value="ECO:0007669"/>
    <property type="project" value="UniProtKB-KW"/>
</dbReference>
<feature type="compositionally biased region" description="Basic and acidic residues" evidence="7">
    <location>
        <begin position="240"/>
        <end position="251"/>
    </location>
</feature>
<dbReference type="PROSITE" id="PS51194">
    <property type="entry name" value="HELICASE_CTER"/>
    <property type="match status" value="1"/>
</dbReference>
<dbReference type="SMART" id="SM00490">
    <property type="entry name" value="HELICc"/>
    <property type="match status" value="1"/>
</dbReference>
<dbReference type="GO" id="GO:0005524">
    <property type="term" value="F:ATP binding"/>
    <property type="evidence" value="ECO:0007669"/>
    <property type="project" value="UniProtKB-KW"/>
</dbReference>
<dbReference type="GO" id="GO:0080188">
    <property type="term" value="P:gene silencing by siRNA-directed DNA methylation"/>
    <property type="evidence" value="ECO:0007669"/>
    <property type="project" value="InterPro"/>
</dbReference>
<protein>
    <recommendedName>
        <fullName evidence="12">SNF2 domain-containing protein CLASSY 4-like</fullName>
    </recommendedName>
</protein>
<evidence type="ECO:0000256" key="7">
    <source>
        <dbReference type="SAM" id="MobiDB-lite"/>
    </source>
</evidence>
<feature type="compositionally biased region" description="Basic and acidic residues" evidence="7">
    <location>
        <begin position="289"/>
        <end position="314"/>
    </location>
</feature>
<feature type="region of interest" description="Disordered" evidence="7">
    <location>
        <begin position="395"/>
        <end position="443"/>
    </location>
</feature>
<evidence type="ECO:0008006" key="12">
    <source>
        <dbReference type="Google" id="ProtNLM"/>
    </source>
</evidence>
<organism evidence="10 11">
    <name type="scientific">Solanum bulbocastanum</name>
    <name type="common">Wild potato</name>
    <dbReference type="NCBI Taxonomy" id="147425"/>
    <lineage>
        <taxon>Eukaryota</taxon>
        <taxon>Viridiplantae</taxon>
        <taxon>Streptophyta</taxon>
        <taxon>Embryophyta</taxon>
        <taxon>Tracheophyta</taxon>
        <taxon>Spermatophyta</taxon>
        <taxon>Magnoliopsida</taxon>
        <taxon>eudicotyledons</taxon>
        <taxon>Gunneridae</taxon>
        <taxon>Pentapetalae</taxon>
        <taxon>asterids</taxon>
        <taxon>lamiids</taxon>
        <taxon>Solanales</taxon>
        <taxon>Solanaceae</taxon>
        <taxon>Solanoideae</taxon>
        <taxon>Solaneae</taxon>
        <taxon>Solanum</taxon>
    </lineage>
</organism>
<evidence type="ECO:0000256" key="2">
    <source>
        <dbReference type="ARBA" id="ARBA00022741"/>
    </source>
</evidence>
<feature type="compositionally biased region" description="Basic and acidic residues" evidence="7">
    <location>
        <begin position="81"/>
        <end position="93"/>
    </location>
</feature>
<dbReference type="PANTHER" id="PTHR45821">
    <property type="entry name" value="SNF2 DOMAIN-CONTAINING PROTEIN CLASSY 2-RELATED"/>
    <property type="match status" value="1"/>
</dbReference>
<feature type="compositionally biased region" description="Low complexity" evidence="7">
    <location>
        <begin position="426"/>
        <end position="439"/>
    </location>
</feature>
<comment type="subcellular location">
    <subcellularLocation>
        <location evidence="1">Nucleus</location>
    </subcellularLocation>
</comment>
<evidence type="ECO:0000256" key="4">
    <source>
        <dbReference type="ARBA" id="ARBA00022806"/>
    </source>
</evidence>
<dbReference type="InterPro" id="IPR001650">
    <property type="entry name" value="Helicase_C-like"/>
</dbReference>
<dbReference type="InterPro" id="IPR000330">
    <property type="entry name" value="SNF2_N"/>
</dbReference>
<dbReference type="SMART" id="SM00487">
    <property type="entry name" value="DEXDc"/>
    <property type="match status" value="1"/>
</dbReference>
<evidence type="ECO:0000313" key="10">
    <source>
        <dbReference type="EMBL" id="KAK6803721.1"/>
    </source>
</evidence>
<dbReference type="SUPFAM" id="SSF52540">
    <property type="entry name" value="P-loop containing nucleoside triphosphate hydrolases"/>
    <property type="match status" value="2"/>
</dbReference>
<evidence type="ECO:0000256" key="3">
    <source>
        <dbReference type="ARBA" id="ARBA00022801"/>
    </source>
</evidence>
<dbReference type="Proteomes" id="UP001371456">
    <property type="component" value="Unassembled WGS sequence"/>
</dbReference>
<dbReference type="Gene3D" id="3.40.50.300">
    <property type="entry name" value="P-loop containing nucleotide triphosphate hydrolases"/>
    <property type="match status" value="1"/>
</dbReference>
<reference evidence="10 11" key="1">
    <citation type="submission" date="2024-02" db="EMBL/GenBank/DDBJ databases">
        <title>de novo genome assembly of Solanum bulbocastanum strain 11H21.</title>
        <authorList>
            <person name="Hosaka A.J."/>
        </authorList>
    </citation>
    <scope>NUCLEOTIDE SEQUENCE [LARGE SCALE GENOMIC DNA]</scope>
    <source>
        <tissue evidence="10">Young leaves</tissue>
    </source>
</reference>
<feature type="compositionally biased region" description="Basic and acidic residues" evidence="7">
    <location>
        <begin position="321"/>
        <end position="336"/>
    </location>
</feature>
<dbReference type="Pfam" id="PF00271">
    <property type="entry name" value="Helicase_C"/>
    <property type="match status" value="1"/>
</dbReference>
<dbReference type="CDD" id="cd18793">
    <property type="entry name" value="SF2_C_SNF"/>
    <property type="match status" value="1"/>
</dbReference>
<dbReference type="PANTHER" id="PTHR45821:SF5">
    <property type="entry name" value="SNF2 DOMAIN-CONTAINING PROTEIN CLASSY 4"/>
    <property type="match status" value="1"/>
</dbReference>
<feature type="region of interest" description="Disordered" evidence="7">
    <location>
        <begin position="176"/>
        <end position="381"/>
    </location>
</feature>
<feature type="domain" description="Helicase ATP-binding" evidence="8">
    <location>
        <begin position="674"/>
        <end position="872"/>
    </location>
</feature>
<feature type="domain" description="Helicase C-terminal" evidence="9">
    <location>
        <begin position="997"/>
        <end position="1149"/>
    </location>
</feature>